<protein>
    <submittedName>
        <fullName evidence="1">Uncharacterized protein</fullName>
    </submittedName>
</protein>
<organism evidence="1 2">
    <name type="scientific">Conger conger</name>
    <name type="common">Conger eel</name>
    <name type="synonym">Muraena conger</name>
    <dbReference type="NCBI Taxonomy" id="82655"/>
    <lineage>
        <taxon>Eukaryota</taxon>
        <taxon>Metazoa</taxon>
        <taxon>Chordata</taxon>
        <taxon>Craniata</taxon>
        <taxon>Vertebrata</taxon>
        <taxon>Euteleostomi</taxon>
        <taxon>Actinopterygii</taxon>
        <taxon>Neopterygii</taxon>
        <taxon>Teleostei</taxon>
        <taxon>Anguilliformes</taxon>
        <taxon>Congridae</taxon>
        <taxon>Conger</taxon>
    </lineage>
</organism>
<gene>
    <name evidence="1" type="ORF">COCON_G00198390</name>
</gene>
<dbReference type="Proteomes" id="UP001152803">
    <property type="component" value="Unassembled WGS sequence"/>
</dbReference>
<accession>A0A9Q1D1R9</accession>
<evidence type="ECO:0000313" key="2">
    <source>
        <dbReference type="Proteomes" id="UP001152803"/>
    </source>
</evidence>
<comment type="caution">
    <text evidence="1">The sequence shown here is derived from an EMBL/GenBank/DDBJ whole genome shotgun (WGS) entry which is preliminary data.</text>
</comment>
<sequence>MGLEMGSDNALAQNVSLFIPESGHERSGTKHPSQIFQYAGLLEMTAVINAYPDTDLSCWRSEVPPRGTTVFWPAWSSTEDLQVKHILSGVVFSYE</sequence>
<proteinExistence type="predicted"/>
<evidence type="ECO:0000313" key="1">
    <source>
        <dbReference type="EMBL" id="KAJ8255975.1"/>
    </source>
</evidence>
<reference evidence="1" key="1">
    <citation type="journal article" date="2023" name="Science">
        <title>Genome structures resolve the early diversification of teleost fishes.</title>
        <authorList>
            <person name="Parey E."/>
            <person name="Louis A."/>
            <person name="Montfort J."/>
            <person name="Bouchez O."/>
            <person name="Roques C."/>
            <person name="Iampietro C."/>
            <person name="Lluch J."/>
            <person name="Castinel A."/>
            <person name="Donnadieu C."/>
            <person name="Desvignes T."/>
            <person name="Floi Bucao C."/>
            <person name="Jouanno E."/>
            <person name="Wen M."/>
            <person name="Mejri S."/>
            <person name="Dirks R."/>
            <person name="Jansen H."/>
            <person name="Henkel C."/>
            <person name="Chen W.J."/>
            <person name="Zahm M."/>
            <person name="Cabau C."/>
            <person name="Klopp C."/>
            <person name="Thompson A.W."/>
            <person name="Robinson-Rechavi M."/>
            <person name="Braasch I."/>
            <person name="Lecointre G."/>
            <person name="Bobe J."/>
            <person name="Postlethwait J.H."/>
            <person name="Berthelot C."/>
            <person name="Roest Crollius H."/>
            <person name="Guiguen Y."/>
        </authorList>
    </citation>
    <scope>NUCLEOTIDE SEQUENCE</scope>
    <source>
        <strain evidence="1">Concon-B</strain>
    </source>
</reference>
<dbReference type="EMBL" id="JAFJMO010000015">
    <property type="protein sequence ID" value="KAJ8255975.1"/>
    <property type="molecule type" value="Genomic_DNA"/>
</dbReference>
<keyword evidence="2" id="KW-1185">Reference proteome</keyword>
<dbReference type="AlphaFoldDB" id="A0A9Q1D1R9"/>
<name>A0A9Q1D1R9_CONCO</name>